<keyword evidence="2" id="KW-1185">Reference proteome</keyword>
<dbReference type="RefSeq" id="WP_338503693.1">
    <property type="nucleotide sequence ID" value="NZ_CP145607.1"/>
</dbReference>
<name>A0ABZ2G3U4_9SPHN</name>
<reference evidence="1 2" key="1">
    <citation type="submission" date="2024-02" db="EMBL/GenBank/DDBJ databases">
        <title>Full genome sequence of Sphingomonas kaistensis.</title>
        <authorList>
            <person name="Poletto B.L."/>
            <person name="Silva G."/>
            <person name="Galante D."/>
            <person name="Campos K.R."/>
            <person name="Santos M.B.N."/>
            <person name="Sacchi C.T."/>
        </authorList>
    </citation>
    <scope>NUCLEOTIDE SEQUENCE [LARGE SCALE GENOMIC DNA]</scope>
    <source>
        <strain evidence="1 2">MA4R</strain>
    </source>
</reference>
<organism evidence="1 2">
    <name type="scientific">Sphingomonas kaistensis</name>
    <dbReference type="NCBI Taxonomy" id="298708"/>
    <lineage>
        <taxon>Bacteria</taxon>
        <taxon>Pseudomonadati</taxon>
        <taxon>Pseudomonadota</taxon>
        <taxon>Alphaproteobacteria</taxon>
        <taxon>Sphingomonadales</taxon>
        <taxon>Sphingomonadaceae</taxon>
        <taxon>Sphingomonas</taxon>
    </lineage>
</organism>
<dbReference type="EMBL" id="CP145607">
    <property type="protein sequence ID" value="WWM70704.1"/>
    <property type="molecule type" value="Genomic_DNA"/>
</dbReference>
<evidence type="ECO:0000313" key="2">
    <source>
        <dbReference type="Proteomes" id="UP001382935"/>
    </source>
</evidence>
<evidence type="ECO:0000313" key="1">
    <source>
        <dbReference type="EMBL" id="WWM70704.1"/>
    </source>
</evidence>
<gene>
    <name evidence="1" type="ORF">V6R86_08465</name>
</gene>
<accession>A0ABZ2G3U4</accession>
<protein>
    <submittedName>
        <fullName evidence="1">Uncharacterized protein</fullName>
    </submittedName>
</protein>
<sequence>MSDIKEVDVMADFKLTLDHFYSLVKTNVGNLQTDQKVQIQLTAIPIDVSPEYTWFSLGNLAKFFDVRIDPVGAADNVTLLANAKFSNEYILFLSDLLSLVEYKELDAKTLKDIDVLGTRIRNYETQIWALRDQRREAWESYARGSMHDLGDVTVFEHWSQKHWTTKEMYTLAEEQARDQALSDALRIRRYTNPEDQAVVDAYAAATSPASRMRYPLYRDSEYGEEAKKFNVIYFARLPDNESSIFANRKLLTTTSTLSQIASGTLGSFSDTLSKTSVANSSITTDWSASGSGGYRFIRVSASVSSHQSIKNDFSSAQSVTVGAKSLQALPIVNEWLNASMFSHPLVLRNRRKFERYLGDNGTLRFYPTHLIMARGLNFKFTSSQNWSYDYASDFSAKGSAKAKIFGVGWGGGGSYSQSKREQRIETRGHDLIMDDGDNLRLLGYVVTENKNIGVSLLEQGATPKSFENLLAEEESARKAASGGVDGGGGAPGA</sequence>
<dbReference type="Proteomes" id="UP001382935">
    <property type="component" value="Chromosome"/>
</dbReference>
<proteinExistence type="predicted"/>